<dbReference type="Proteomes" id="UP000800235">
    <property type="component" value="Unassembled WGS sequence"/>
</dbReference>
<feature type="region of interest" description="Disordered" evidence="1">
    <location>
        <begin position="665"/>
        <end position="786"/>
    </location>
</feature>
<feature type="compositionally biased region" description="Low complexity" evidence="1">
    <location>
        <begin position="757"/>
        <end position="778"/>
    </location>
</feature>
<feature type="compositionally biased region" description="Polar residues" evidence="1">
    <location>
        <begin position="704"/>
        <end position="713"/>
    </location>
</feature>
<feature type="compositionally biased region" description="Low complexity" evidence="1">
    <location>
        <begin position="686"/>
        <end position="703"/>
    </location>
</feature>
<feature type="compositionally biased region" description="Polar residues" evidence="1">
    <location>
        <begin position="720"/>
        <end position="731"/>
    </location>
</feature>
<feature type="region of interest" description="Disordered" evidence="1">
    <location>
        <begin position="420"/>
        <end position="439"/>
    </location>
</feature>
<evidence type="ECO:0000256" key="1">
    <source>
        <dbReference type="SAM" id="MobiDB-lite"/>
    </source>
</evidence>
<reference evidence="2" key="1">
    <citation type="journal article" date="2020" name="Stud. Mycol.">
        <title>101 Dothideomycetes genomes: a test case for predicting lifestyles and emergence of pathogens.</title>
        <authorList>
            <person name="Haridas S."/>
            <person name="Albert R."/>
            <person name="Binder M."/>
            <person name="Bloem J."/>
            <person name="Labutti K."/>
            <person name="Salamov A."/>
            <person name="Andreopoulos B."/>
            <person name="Baker S."/>
            <person name="Barry K."/>
            <person name="Bills G."/>
            <person name="Bluhm B."/>
            <person name="Cannon C."/>
            <person name="Castanera R."/>
            <person name="Culley D."/>
            <person name="Daum C."/>
            <person name="Ezra D."/>
            <person name="Gonzalez J."/>
            <person name="Henrissat B."/>
            <person name="Kuo A."/>
            <person name="Liang C."/>
            <person name="Lipzen A."/>
            <person name="Lutzoni F."/>
            <person name="Magnuson J."/>
            <person name="Mondo S."/>
            <person name="Nolan M."/>
            <person name="Ohm R."/>
            <person name="Pangilinan J."/>
            <person name="Park H.-J."/>
            <person name="Ramirez L."/>
            <person name="Alfaro M."/>
            <person name="Sun H."/>
            <person name="Tritt A."/>
            <person name="Yoshinaga Y."/>
            <person name="Zwiers L.-H."/>
            <person name="Turgeon B."/>
            <person name="Goodwin S."/>
            <person name="Spatafora J."/>
            <person name="Crous P."/>
            <person name="Grigoriev I."/>
        </authorList>
    </citation>
    <scope>NUCLEOTIDE SEQUENCE</scope>
    <source>
        <strain evidence="2">CBS 130266</strain>
    </source>
</reference>
<organism evidence="2 3">
    <name type="scientific">Tothia fuscella</name>
    <dbReference type="NCBI Taxonomy" id="1048955"/>
    <lineage>
        <taxon>Eukaryota</taxon>
        <taxon>Fungi</taxon>
        <taxon>Dikarya</taxon>
        <taxon>Ascomycota</taxon>
        <taxon>Pezizomycotina</taxon>
        <taxon>Dothideomycetes</taxon>
        <taxon>Pleosporomycetidae</taxon>
        <taxon>Venturiales</taxon>
        <taxon>Cylindrosympodiaceae</taxon>
        <taxon>Tothia</taxon>
    </lineage>
</organism>
<sequence length="979" mass="109060">MPGLLAEEASPFWTPEFSISSSSSSGTIFKSPIQAQEEELPQQKERELSLFERVVTTHPPILESLLSQIPTRSIFNLHQSSRYLRQFLESYPLAWKALSFRLPQPAVFPGSPGIETPDRERQSKQYSLDALLISVVIPLATRLKSLDLCNTAVSGVALVSKVLQPRIGTLEHLSVRGCKNVSIKYHIVPFLQLHSPHQHPWVEKLGLKSLYTYRCRHHRRRPYLPSSLARRDSDSEPTHELIEICHQLGIWTDTAWCPTPGARCYRRKDYHGTRAAPGTLEVWVPFDRLWRSGNRLGSRDESHTGGKRRHGILWEDLEGGHDGEALGTDTDGEGKYLPAHLRRSHKIFVEDIKCDECGEAILERCETCSIKMHCMGCRKTLCGSCSFNRPIPRRRAKVRHFPTLLGNAGLPQSSLQFSYLNNSTPSTPSASQTRQAEGKRDNIKFWWAPGASRSPNLMNELPPGDDSDDDDDLQTNISHHQLPPAPSVPLKLDMYWCCIEPVFSGGGGVTFLGPSLHGPAHDLIRAVPLPKTRQYEDPDFVHTFTNVEAVAGLKNGRLYEEICGGEVDVQDLLVRDHLDLQERTCPRSLCTACWRGFRWKVNCRGCKRALCREHDFRNLKVRKCGYRDLGLEREFARNPPLVPRVQSRRRGFEDLRIPAWRGRAKEVTTAEEDDGGGEEMRRDFSDASSSAESSQLLLAPASSPTDRPSSINNFDMAPLSMNSSVSDLPLQSISRPRSSTSRQRSVSLSDLDRADATSGSGSCTPMPSSSSSSSSAMSQRRRAPMPCEPGHPVQWEGCGSYFCQQVRPVGDCRLRCSAVLRECGECAVLVCEFCIRTHTPLCTCSYCKSNYHCPTCATKSTVSARCRRDAEVRAVEEARERERKVKEKEMASREGADAIASSVGEFYASLAMVQLMDELQGLVADGGVDEGVVDELEDTEITSIGASVGGITVVEAMAAEVDEMMEQILEYQELAQGDV</sequence>
<dbReference type="OrthoDB" id="3903581at2759"/>
<keyword evidence="3" id="KW-1185">Reference proteome</keyword>
<dbReference type="AlphaFoldDB" id="A0A9P4NIN0"/>
<accession>A0A9P4NIN0</accession>
<feature type="compositionally biased region" description="Low complexity" evidence="1">
    <location>
        <begin position="732"/>
        <end position="749"/>
    </location>
</feature>
<feature type="compositionally biased region" description="Polar residues" evidence="1">
    <location>
        <begin position="420"/>
        <end position="435"/>
    </location>
</feature>
<evidence type="ECO:0000313" key="2">
    <source>
        <dbReference type="EMBL" id="KAF2423391.1"/>
    </source>
</evidence>
<gene>
    <name evidence="2" type="ORF">EJ08DRAFT_596090</name>
</gene>
<proteinExistence type="predicted"/>
<protein>
    <submittedName>
        <fullName evidence="2">Uncharacterized protein</fullName>
    </submittedName>
</protein>
<feature type="compositionally biased region" description="Acidic residues" evidence="1">
    <location>
        <begin position="463"/>
        <end position="473"/>
    </location>
</feature>
<comment type="caution">
    <text evidence="2">The sequence shown here is derived from an EMBL/GenBank/DDBJ whole genome shotgun (WGS) entry which is preliminary data.</text>
</comment>
<name>A0A9P4NIN0_9PEZI</name>
<evidence type="ECO:0000313" key="3">
    <source>
        <dbReference type="Proteomes" id="UP000800235"/>
    </source>
</evidence>
<dbReference type="EMBL" id="MU007082">
    <property type="protein sequence ID" value="KAF2423391.1"/>
    <property type="molecule type" value="Genomic_DNA"/>
</dbReference>
<feature type="region of interest" description="Disordered" evidence="1">
    <location>
        <begin position="449"/>
        <end position="473"/>
    </location>
</feature>